<sequence>MFLASSFLRCRPVPFRSQAANSFIAPRLFRTSINRSFRQTNIKYASPSPSPSPPRWKGLAAKLFSLKIITAPLDIVALTIEKSFVSRWRLIRFAAKLFIYGFVCTSIYKGIYEVPKLLRSLPQREAGLGTALLCVPVVIWYFVGSSAIWKVRESLSPWTRLAARFFIYVSLPISISTVFDVGREILSSYPKSPPRLRKSLDDPLSYQHDVLPQGYIRLISVKPGKPEDPIELHMNSIRFRPLDHTNWIPAKYVPRYEALSYTWDEDEKKDKIPVILNGKPFDITSNLHSALLAIRRGDNFSPFWIDAICIDQNDNAEKEQQLRIMHQIYKNATNVRVWLGSDDQSVDIPAGLALISHCLTEFEQVRGRKNSKLESDWDILHSTSWTAVEWRLYYRILSEFISGTETNLNVETIARQYLKEDEKDFVVQKIDWHTGPEHSSGWKAIRKILNHSYFTRSWIIQELVLSSNRSIFVGDYDITDILRFAQLLYATPEIQRELPSECRIEPEVTWRIHQLIVSIIEYKYLGALDLAKLLATFRGKGSKMPEDQIYSLLGLTAEKNTSYNGHRLVRFPEIDYRQSIQKLCTDTTKYILAQNNSLDVLRMVNTHAKPMNEEQWPSWVPNFASPLPGLGEAKSSYWRLPPGDASRTRLPRQKRAIHTENDRLLIYGHVLSEIRKPIRVVENNGRRNKELEHEKRPIGERQLPLFEMEFLPMSVWEDSEEREVHGTIDVKKGDLVVMVARSQSPLILRRLKDAQRGKKGKECEWPEYNIVGTAYIPELDLVKFDHLAQKIKWDFQKMAIV</sequence>
<dbReference type="InterPro" id="IPR052895">
    <property type="entry name" value="HetReg/Transcr_Mod"/>
</dbReference>
<keyword evidence="1" id="KW-0812">Transmembrane</keyword>
<keyword evidence="1" id="KW-1133">Transmembrane helix</keyword>
<gene>
    <name evidence="3" type="ORF">EAE98_001719</name>
</gene>
<evidence type="ECO:0000259" key="2">
    <source>
        <dbReference type="Pfam" id="PF06985"/>
    </source>
</evidence>
<dbReference type="EMBL" id="RCSX01000003">
    <property type="protein sequence ID" value="KAF7937405.1"/>
    <property type="molecule type" value="Genomic_DNA"/>
</dbReference>
<name>A0ABQ7IYM2_9HELO</name>
<reference evidence="3 4" key="1">
    <citation type="journal article" date="2020" name="Genome Biol. Evol.">
        <title>Comparative genomics of Sclerotiniaceae.</title>
        <authorList>
            <person name="Valero Jimenez C.A."/>
            <person name="Steentjes M."/>
            <person name="Scholten O.E."/>
            <person name="Van Kan J.A.L."/>
        </authorList>
    </citation>
    <scope>NUCLEOTIDE SEQUENCE [LARGE SCALE GENOMIC DNA]</scope>
    <source>
        <strain evidence="3 4">B1</strain>
    </source>
</reference>
<feature type="domain" description="Heterokaryon incompatibility" evidence="2">
    <location>
        <begin position="256"/>
        <end position="462"/>
    </location>
</feature>
<dbReference type="GeneID" id="62228493"/>
<dbReference type="RefSeq" id="XP_038814323.1">
    <property type="nucleotide sequence ID" value="XM_038949338.1"/>
</dbReference>
<evidence type="ECO:0000256" key="1">
    <source>
        <dbReference type="SAM" id="Phobius"/>
    </source>
</evidence>
<proteinExistence type="predicted"/>
<feature type="transmembrane region" description="Helical" evidence="1">
    <location>
        <begin position="90"/>
        <end position="108"/>
    </location>
</feature>
<dbReference type="Pfam" id="PF06985">
    <property type="entry name" value="HET"/>
    <property type="match status" value="1"/>
</dbReference>
<feature type="transmembrane region" description="Helical" evidence="1">
    <location>
        <begin position="128"/>
        <end position="149"/>
    </location>
</feature>
<dbReference type="PANTHER" id="PTHR24148:SF64">
    <property type="entry name" value="HETEROKARYON INCOMPATIBILITY DOMAIN-CONTAINING PROTEIN"/>
    <property type="match status" value="1"/>
</dbReference>
<feature type="transmembrane region" description="Helical" evidence="1">
    <location>
        <begin position="161"/>
        <end position="179"/>
    </location>
</feature>
<organism evidence="3 4">
    <name type="scientific">Botrytis deweyae</name>
    <dbReference type="NCBI Taxonomy" id="2478750"/>
    <lineage>
        <taxon>Eukaryota</taxon>
        <taxon>Fungi</taxon>
        <taxon>Dikarya</taxon>
        <taxon>Ascomycota</taxon>
        <taxon>Pezizomycotina</taxon>
        <taxon>Leotiomycetes</taxon>
        <taxon>Helotiales</taxon>
        <taxon>Sclerotiniaceae</taxon>
        <taxon>Botrytis</taxon>
    </lineage>
</organism>
<evidence type="ECO:0000313" key="4">
    <source>
        <dbReference type="Proteomes" id="UP000783213"/>
    </source>
</evidence>
<keyword evidence="4" id="KW-1185">Reference proteome</keyword>
<dbReference type="InterPro" id="IPR010730">
    <property type="entry name" value="HET"/>
</dbReference>
<protein>
    <recommendedName>
        <fullName evidence="2">Heterokaryon incompatibility domain-containing protein</fullName>
    </recommendedName>
</protein>
<keyword evidence="1" id="KW-0472">Membrane</keyword>
<dbReference type="Proteomes" id="UP000783213">
    <property type="component" value="Unassembled WGS sequence"/>
</dbReference>
<dbReference type="PANTHER" id="PTHR24148">
    <property type="entry name" value="ANKYRIN REPEAT DOMAIN-CONTAINING PROTEIN 39 HOMOLOG-RELATED"/>
    <property type="match status" value="1"/>
</dbReference>
<accession>A0ABQ7IYM2</accession>
<comment type="caution">
    <text evidence="3">The sequence shown here is derived from an EMBL/GenBank/DDBJ whole genome shotgun (WGS) entry which is preliminary data.</text>
</comment>
<evidence type="ECO:0000313" key="3">
    <source>
        <dbReference type="EMBL" id="KAF7937405.1"/>
    </source>
</evidence>